<protein>
    <submittedName>
        <fullName evidence="2">Uncharacterized protein</fullName>
    </submittedName>
</protein>
<reference evidence="2 3" key="1">
    <citation type="journal article" date="2021" name="Commun. Biol.">
        <title>The genome of Shorea leprosula (Dipterocarpaceae) highlights the ecological relevance of drought in aseasonal tropical rainforests.</title>
        <authorList>
            <person name="Ng K.K.S."/>
            <person name="Kobayashi M.J."/>
            <person name="Fawcett J.A."/>
            <person name="Hatakeyama M."/>
            <person name="Paape T."/>
            <person name="Ng C.H."/>
            <person name="Ang C.C."/>
            <person name="Tnah L.H."/>
            <person name="Lee C.T."/>
            <person name="Nishiyama T."/>
            <person name="Sese J."/>
            <person name="O'Brien M.J."/>
            <person name="Copetti D."/>
            <person name="Mohd Noor M.I."/>
            <person name="Ong R.C."/>
            <person name="Putra M."/>
            <person name="Sireger I.Z."/>
            <person name="Indrioko S."/>
            <person name="Kosugi Y."/>
            <person name="Izuno A."/>
            <person name="Isagi Y."/>
            <person name="Lee S.L."/>
            <person name="Shimizu K.K."/>
        </authorList>
    </citation>
    <scope>NUCLEOTIDE SEQUENCE [LARGE SCALE GENOMIC DNA]</scope>
    <source>
        <strain evidence="2">214</strain>
    </source>
</reference>
<evidence type="ECO:0000256" key="1">
    <source>
        <dbReference type="SAM" id="MobiDB-lite"/>
    </source>
</evidence>
<feature type="region of interest" description="Disordered" evidence="1">
    <location>
        <begin position="1"/>
        <end position="37"/>
    </location>
</feature>
<feature type="compositionally biased region" description="Polar residues" evidence="1">
    <location>
        <begin position="1"/>
        <end position="11"/>
    </location>
</feature>
<gene>
    <name evidence="2" type="ORF">SLEP1_g59147</name>
</gene>
<comment type="caution">
    <text evidence="2">The sequence shown here is derived from an EMBL/GenBank/DDBJ whole genome shotgun (WGS) entry which is preliminary data.</text>
</comment>
<proteinExistence type="predicted"/>
<organism evidence="2 3">
    <name type="scientific">Rubroshorea leprosula</name>
    <dbReference type="NCBI Taxonomy" id="152421"/>
    <lineage>
        <taxon>Eukaryota</taxon>
        <taxon>Viridiplantae</taxon>
        <taxon>Streptophyta</taxon>
        <taxon>Embryophyta</taxon>
        <taxon>Tracheophyta</taxon>
        <taxon>Spermatophyta</taxon>
        <taxon>Magnoliopsida</taxon>
        <taxon>eudicotyledons</taxon>
        <taxon>Gunneridae</taxon>
        <taxon>Pentapetalae</taxon>
        <taxon>rosids</taxon>
        <taxon>malvids</taxon>
        <taxon>Malvales</taxon>
        <taxon>Dipterocarpaceae</taxon>
        <taxon>Rubroshorea</taxon>
    </lineage>
</organism>
<evidence type="ECO:0000313" key="3">
    <source>
        <dbReference type="Proteomes" id="UP001054252"/>
    </source>
</evidence>
<dbReference type="Proteomes" id="UP001054252">
    <property type="component" value="Unassembled WGS sequence"/>
</dbReference>
<keyword evidence="3" id="KW-1185">Reference proteome</keyword>
<evidence type="ECO:0000313" key="2">
    <source>
        <dbReference type="EMBL" id="GKV52570.1"/>
    </source>
</evidence>
<sequence length="118" mass="12778">MKLQDLKQSQKPLPAGKNIQLGYETESSYEAEGPAERPRSIARYTSHLSPLGIGVIAEPNGDYDGRIDGMPSLNSLDLRLGWGESRPGQGHTLAMVCQPLGVSIGCIPKQEEFASQLQ</sequence>
<dbReference type="AlphaFoldDB" id="A0AAV5MRJ8"/>
<name>A0AAV5MRJ8_9ROSI</name>
<accession>A0AAV5MRJ8</accession>
<dbReference type="EMBL" id="BPVZ01000766">
    <property type="protein sequence ID" value="GKV52570.1"/>
    <property type="molecule type" value="Genomic_DNA"/>
</dbReference>